<reference evidence="1 2" key="1">
    <citation type="journal article" date="2021" name="Elife">
        <title>Chloroplast acquisition without the gene transfer in kleptoplastic sea slugs, Plakobranchus ocellatus.</title>
        <authorList>
            <person name="Maeda T."/>
            <person name="Takahashi S."/>
            <person name="Yoshida T."/>
            <person name="Shimamura S."/>
            <person name="Takaki Y."/>
            <person name="Nagai Y."/>
            <person name="Toyoda A."/>
            <person name="Suzuki Y."/>
            <person name="Arimoto A."/>
            <person name="Ishii H."/>
            <person name="Satoh N."/>
            <person name="Nishiyama T."/>
            <person name="Hasebe M."/>
            <person name="Maruyama T."/>
            <person name="Minagawa J."/>
            <person name="Obokata J."/>
            <person name="Shigenobu S."/>
        </authorList>
    </citation>
    <scope>NUCLEOTIDE SEQUENCE [LARGE SCALE GENOMIC DNA]</scope>
</reference>
<feature type="non-terminal residue" evidence="1">
    <location>
        <position position="133"/>
    </location>
</feature>
<accession>A0AAV4C2A2</accession>
<dbReference type="AlphaFoldDB" id="A0AAV4C2A2"/>
<dbReference type="Proteomes" id="UP000735302">
    <property type="component" value="Unassembled WGS sequence"/>
</dbReference>
<evidence type="ECO:0000313" key="1">
    <source>
        <dbReference type="EMBL" id="GFO29486.1"/>
    </source>
</evidence>
<sequence>MYHFQMKSYSMFSASPEAIACSQGLATCSSVYKQNSAVTDDLALCQHANTYITCLNKITCNSASFRLQIAKAISTIEQTMSASQSTCTTDCNADVVQCESTFKAAINASGDDVTASCTYVSSATFLFYCPQRF</sequence>
<keyword evidence="2" id="KW-1185">Reference proteome</keyword>
<organism evidence="1 2">
    <name type="scientific">Plakobranchus ocellatus</name>
    <dbReference type="NCBI Taxonomy" id="259542"/>
    <lineage>
        <taxon>Eukaryota</taxon>
        <taxon>Metazoa</taxon>
        <taxon>Spiralia</taxon>
        <taxon>Lophotrochozoa</taxon>
        <taxon>Mollusca</taxon>
        <taxon>Gastropoda</taxon>
        <taxon>Heterobranchia</taxon>
        <taxon>Euthyneura</taxon>
        <taxon>Panpulmonata</taxon>
        <taxon>Sacoglossa</taxon>
        <taxon>Placobranchoidea</taxon>
        <taxon>Plakobranchidae</taxon>
        <taxon>Plakobranchus</taxon>
    </lineage>
</organism>
<name>A0AAV4C2A2_9GAST</name>
<dbReference type="EMBL" id="BLXT01006160">
    <property type="protein sequence ID" value="GFO29486.1"/>
    <property type="molecule type" value="Genomic_DNA"/>
</dbReference>
<comment type="caution">
    <text evidence="1">The sequence shown here is derived from an EMBL/GenBank/DDBJ whole genome shotgun (WGS) entry which is preliminary data.</text>
</comment>
<evidence type="ECO:0008006" key="3">
    <source>
        <dbReference type="Google" id="ProtNLM"/>
    </source>
</evidence>
<evidence type="ECO:0000313" key="2">
    <source>
        <dbReference type="Proteomes" id="UP000735302"/>
    </source>
</evidence>
<proteinExistence type="predicted"/>
<gene>
    <name evidence="1" type="ORF">PoB_005599100</name>
</gene>
<protein>
    <recommendedName>
        <fullName evidence="3">DUF19 domain-containing protein</fullName>
    </recommendedName>
</protein>